<feature type="region of interest" description="Disordered" evidence="1">
    <location>
        <begin position="144"/>
        <end position="184"/>
    </location>
</feature>
<feature type="compositionally biased region" description="Low complexity" evidence="1">
    <location>
        <begin position="175"/>
        <end position="184"/>
    </location>
</feature>
<reference evidence="2 3" key="1">
    <citation type="submission" date="2023-12" db="EMBL/GenBank/DDBJ databases">
        <title>Blastococcus brunescens sp. nov., an actonobacterium isolated from sandstone collected in sahara desert.</title>
        <authorList>
            <person name="Gtari M."/>
            <person name="Ghodhbane F."/>
        </authorList>
    </citation>
    <scope>NUCLEOTIDE SEQUENCE [LARGE SCALE GENOMIC DNA]</scope>
    <source>
        <strain evidence="2 3">BMG 8361</strain>
    </source>
</reference>
<accession>A0ABZ1AYX1</accession>
<evidence type="ECO:0000313" key="2">
    <source>
        <dbReference type="EMBL" id="WRL63772.1"/>
    </source>
</evidence>
<name>A0ABZ1AYX1_9ACTN</name>
<dbReference type="EMBL" id="CP141261">
    <property type="protein sequence ID" value="WRL63772.1"/>
    <property type="molecule type" value="Genomic_DNA"/>
</dbReference>
<gene>
    <name evidence="2" type="ORF">U6N30_29730</name>
</gene>
<dbReference type="Gene3D" id="2.60.40.420">
    <property type="entry name" value="Cupredoxins - blue copper proteins"/>
    <property type="match status" value="1"/>
</dbReference>
<dbReference type="RefSeq" id="WP_324275104.1">
    <property type="nucleotide sequence ID" value="NZ_CP141261.1"/>
</dbReference>
<sequence length="184" mass="19087">MTIEIKNFTPPAASVDKGGQVTFVNTIPAQNKGGISLPLVGSVSATVYTDVSVSFFGQARALQPGQSTSWTFPDAATPGAITYTYRIVPQAGLPVNLVNQVVDTVAGQLPPAPVNVPYVVQTIAPALPNLPGANLPQLPQVNVQLPPLQAPPAPAPGPGPVPAPCPGTRRRRTRLPSSSRPHAR</sequence>
<proteinExistence type="predicted"/>
<feature type="compositionally biased region" description="Pro residues" evidence="1">
    <location>
        <begin position="148"/>
        <end position="165"/>
    </location>
</feature>
<protein>
    <submittedName>
        <fullName evidence="2">Uncharacterized protein</fullName>
    </submittedName>
</protein>
<dbReference type="Proteomes" id="UP001324287">
    <property type="component" value="Chromosome"/>
</dbReference>
<organism evidence="2 3">
    <name type="scientific">Blastococcus brunescens</name>
    <dbReference type="NCBI Taxonomy" id="1564165"/>
    <lineage>
        <taxon>Bacteria</taxon>
        <taxon>Bacillati</taxon>
        <taxon>Actinomycetota</taxon>
        <taxon>Actinomycetes</taxon>
        <taxon>Geodermatophilales</taxon>
        <taxon>Geodermatophilaceae</taxon>
        <taxon>Blastococcus</taxon>
    </lineage>
</organism>
<keyword evidence="3" id="KW-1185">Reference proteome</keyword>
<evidence type="ECO:0000313" key="3">
    <source>
        <dbReference type="Proteomes" id="UP001324287"/>
    </source>
</evidence>
<dbReference type="InterPro" id="IPR008972">
    <property type="entry name" value="Cupredoxin"/>
</dbReference>
<evidence type="ECO:0000256" key="1">
    <source>
        <dbReference type="SAM" id="MobiDB-lite"/>
    </source>
</evidence>